<dbReference type="GO" id="GO:0045016">
    <property type="term" value="P:mitochondrial magnesium ion transmembrane transport"/>
    <property type="evidence" value="ECO:0000318"/>
    <property type="project" value="GO_Central"/>
</dbReference>
<dbReference type="Gene3D" id="2.40.128.330">
    <property type="match status" value="1"/>
</dbReference>
<keyword evidence="4 15" id="KW-0813">Transport</keyword>
<comment type="subunit">
    <text evidence="3">Homopentamer.</text>
</comment>
<evidence type="ECO:0000256" key="7">
    <source>
        <dbReference type="ARBA" id="ARBA00022792"/>
    </source>
</evidence>
<evidence type="ECO:0000256" key="6">
    <source>
        <dbReference type="ARBA" id="ARBA00022723"/>
    </source>
</evidence>
<feature type="region of interest" description="Disordered" evidence="17">
    <location>
        <begin position="61"/>
        <end position="93"/>
    </location>
</feature>
<evidence type="ECO:0000256" key="10">
    <source>
        <dbReference type="ARBA" id="ARBA00022989"/>
    </source>
</evidence>
<dbReference type="PANTHER" id="PTHR13890">
    <property type="entry name" value="RNA SPLICING PROTEIN MRS2, MITOCHONDRIAL"/>
    <property type="match status" value="1"/>
</dbReference>
<keyword evidence="10 15" id="KW-1133">Transmembrane helix</keyword>
<dbReference type="eggNOG" id="KOG2662">
    <property type="taxonomic scope" value="Eukaryota"/>
</dbReference>
<evidence type="ECO:0000313" key="18">
    <source>
        <dbReference type="Ensembl" id="ENSACAP00000002794.3"/>
    </source>
</evidence>
<keyword evidence="13 15" id="KW-0472">Membrane</keyword>
<dbReference type="Bgee" id="ENSACAG00000002829">
    <property type="expression patterns" value="Expressed in skeletal muscle tissue and 13 other cell types or tissues"/>
</dbReference>
<dbReference type="HOGENOM" id="CLU_047261_0_0_1"/>
<keyword evidence="8 15" id="KW-0460">Magnesium</keyword>
<keyword evidence="9" id="KW-0809">Transit peptide</keyword>
<evidence type="ECO:0000313" key="19">
    <source>
        <dbReference type="Proteomes" id="UP000001646"/>
    </source>
</evidence>
<dbReference type="RefSeq" id="XP_003219825.3">
    <property type="nucleotide sequence ID" value="XM_003219777.4"/>
</dbReference>
<dbReference type="InterPro" id="IPR039204">
    <property type="entry name" value="MRS2-like"/>
</dbReference>
<organism evidence="18 19">
    <name type="scientific">Anolis carolinensis</name>
    <name type="common">Green anole</name>
    <name type="synonym">American chameleon</name>
    <dbReference type="NCBI Taxonomy" id="28377"/>
    <lineage>
        <taxon>Eukaryota</taxon>
        <taxon>Metazoa</taxon>
        <taxon>Chordata</taxon>
        <taxon>Craniata</taxon>
        <taxon>Vertebrata</taxon>
        <taxon>Euteleostomi</taxon>
        <taxon>Lepidosauria</taxon>
        <taxon>Squamata</taxon>
        <taxon>Bifurcata</taxon>
        <taxon>Unidentata</taxon>
        <taxon>Episquamata</taxon>
        <taxon>Toxicofera</taxon>
        <taxon>Iguania</taxon>
        <taxon>Dactyloidae</taxon>
        <taxon>Anolis</taxon>
    </lineage>
</organism>
<dbReference type="Proteomes" id="UP000001646">
    <property type="component" value="Chromosome 4"/>
</dbReference>
<comment type="similarity">
    <text evidence="2 15">Belongs to the CorA metal ion transporter (MIT) (TC 1.A.35) family.</text>
</comment>
<reference evidence="18" key="2">
    <citation type="submission" date="2025-08" db="UniProtKB">
        <authorList>
            <consortium name="Ensembl"/>
        </authorList>
    </citation>
    <scope>IDENTIFICATION</scope>
</reference>
<dbReference type="AlphaFoldDB" id="G1KB99"/>
<name>G1KB99_ANOCA</name>
<keyword evidence="19" id="KW-1185">Reference proteome</keyword>
<evidence type="ECO:0000256" key="17">
    <source>
        <dbReference type="SAM" id="MobiDB-lite"/>
    </source>
</evidence>
<dbReference type="FunFam" id="2.40.128.330:FF:000003">
    <property type="entry name" value="Magnesium transporter MRS2 homolog, mitochondrial"/>
    <property type="match status" value="1"/>
</dbReference>
<dbReference type="Ensembl" id="ENSACAT00000002864.3">
    <property type="protein sequence ID" value="ENSACAP00000002794.3"/>
    <property type="gene ID" value="ENSACAG00000002829.3"/>
</dbReference>
<evidence type="ECO:0000256" key="12">
    <source>
        <dbReference type="ARBA" id="ARBA00023128"/>
    </source>
</evidence>
<keyword evidence="7 15" id="KW-0999">Mitochondrion inner membrane</keyword>
<reference evidence="18" key="3">
    <citation type="submission" date="2025-09" db="UniProtKB">
        <authorList>
            <consortium name="Ensembl"/>
        </authorList>
    </citation>
    <scope>IDENTIFICATION</scope>
</reference>
<keyword evidence="5 15" id="KW-0812">Transmembrane</keyword>
<evidence type="ECO:0000256" key="15">
    <source>
        <dbReference type="RuleBase" id="RU366042"/>
    </source>
</evidence>
<dbReference type="CDD" id="cd12823">
    <property type="entry name" value="Mrs2_Mfm1p-like"/>
    <property type="match status" value="1"/>
</dbReference>
<dbReference type="GeneID" id="100568042"/>
<evidence type="ECO:0000256" key="4">
    <source>
        <dbReference type="ARBA" id="ARBA00022448"/>
    </source>
</evidence>
<evidence type="ECO:0000256" key="1">
    <source>
        <dbReference type="ARBA" id="ARBA00004448"/>
    </source>
</evidence>
<comment type="function">
    <text evidence="14">Magnesium transporter that mediates the influx of magnesium into the mitochondrial matrix and regulates magnesium metabolism. Also permeable to calcium, sodium and potassium ions. Required for normal expression of the mitochondrial respiratory complex I subunits. May play a role in maintaining the inner mitochondrial membrane potential.</text>
</comment>
<gene>
    <name evidence="18" type="primary">MRS2</name>
</gene>
<proteinExistence type="inferred from homology"/>
<reference evidence="18 19" key="1">
    <citation type="submission" date="2009-12" db="EMBL/GenBank/DDBJ databases">
        <title>The Genome Sequence of Anolis carolinensis (Green Anole Lizard).</title>
        <authorList>
            <consortium name="The Genome Sequencing Platform"/>
            <person name="Di Palma F."/>
            <person name="Alfoldi J."/>
            <person name="Heiman D."/>
            <person name="Young S."/>
            <person name="Grabherr M."/>
            <person name="Johnson J."/>
            <person name="Lander E.S."/>
            <person name="Lindblad-Toh K."/>
        </authorList>
    </citation>
    <scope>NUCLEOTIDE SEQUENCE [LARGE SCALE GENOMIC DNA]</scope>
    <source>
        <strain evidence="18 19">JBL SC #1</strain>
    </source>
</reference>
<evidence type="ECO:0000256" key="3">
    <source>
        <dbReference type="ARBA" id="ARBA00011255"/>
    </source>
</evidence>
<keyword evidence="16" id="KW-0175">Coiled coil</keyword>
<evidence type="ECO:0000256" key="9">
    <source>
        <dbReference type="ARBA" id="ARBA00022946"/>
    </source>
</evidence>
<sequence>MKIILGLGSPQHEELYIKGKHWRRRYTLRIRTADAVRFVRRKPSSVLALVAEAGASELGPGLCRFPPPKSGSGSERLRPRPASRGSLPAAEPSRRRGVMEGAWLQLLRLQAPLRPGALALLPCFCCRRPPPLLRRPLRHDGRSSGFCTDVSWARKQRQRRKRAEAVLRARDLSRCLTTEASQATLASVAPVFSVMKFDKDGNVSAYERKKTELYQELNLQARDLRFQHQVNISPRNNKIIVRMEFLKAVVTPEYLLILDYRNANLEKWLFQELAPQLAGEGQLVTYSLPFEFRAIEAILQYWISHLHGRLHHLQPQILETLDALVDPKLLSLDRSKVHVLLQNGKSLSELETDLKVFKETVLEILDEEEVLEELCLTKWTDPQVFEESVSGIDHAEEMELLLENYYRQADDLINETRELRLLIDDSESIIFINLDSHRNVMMRLNLQLTMGTFSLSLFGLLGVAFGMNLESSFEEDRGVFWLVTGIMFLGSGLIWRRLLSFLGRHLEPSVPPPIPAFLKRIQPANGKVEFKSDFKTEPLGSSRNTVTNQ</sequence>
<comment type="subcellular location">
    <subcellularLocation>
        <location evidence="1 15">Mitochondrion inner membrane</location>
        <topology evidence="1 15">Multi-pass membrane protein</topology>
    </subcellularLocation>
</comment>
<dbReference type="PANTHER" id="PTHR13890:SF0">
    <property type="entry name" value="MAGNESIUM TRANSPORTER MRS2 HOMOLOG, MITOCHONDRIAL"/>
    <property type="match status" value="1"/>
</dbReference>
<keyword evidence="11 15" id="KW-0406">Ion transport</keyword>
<evidence type="ECO:0000256" key="16">
    <source>
        <dbReference type="SAM" id="Coils"/>
    </source>
</evidence>
<dbReference type="FunFam" id="1.20.58.340:FF:000007">
    <property type="entry name" value="Magnesium transporter MRS2 homolog, mitochondrial"/>
    <property type="match status" value="1"/>
</dbReference>
<accession>G1KB99</accession>
<evidence type="ECO:0000256" key="8">
    <source>
        <dbReference type="ARBA" id="ARBA00022842"/>
    </source>
</evidence>
<evidence type="ECO:0000256" key="2">
    <source>
        <dbReference type="ARBA" id="ARBA00009765"/>
    </source>
</evidence>
<evidence type="ECO:0000256" key="5">
    <source>
        <dbReference type="ARBA" id="ARBA00022692"/>
    </source>
</evidence>
<dbReference type="GO" id="GO:0005743">
    <property type="term" value="C:mitochondrial inner membrane"/>
    <property type="evidence" value="ECO:0000318"/>
    <property type="project" value="GO_Central"/>
</dbReference>
<feature type="transmembrane region" description="Helical" evidence="15">
    <location>
        <begin position="478"/>
        <end position="495"/>
    </location>
</feature>
<dbReference type="GO" id="GO:0046872">
    <property type="term" value="F:metal ion binding"/>
    <property type="evidence" value="ECO:0007669"/>
    <property type="project" value="UniProtKB-KW"/>
</dbReference>
<dbReference type="GeneTree" id="ENSGT00390000009988"/>
<evidence type="ECO:0000256" key="13">
    <source>
        <dbReference type="ARBA" id="ARBA00023136"/>
    </source>
</evidence>
<dbReference type="Gene3D" id="1.20.58.340">
    <property type="entry name" value="Magnesium transport protein CorA, transmembrane region"/>
    <property type="match status" value="1"/>
</dbReference>
<keyword evidence="12" id="KW-0496">Mitochondrion</keyword>
<keyword evidence="6" id="KW-0479">Metal-binding</keyword>
<protein>
    <recommendedName>
        <fullName evidence="15">Magnesium transporter</fullName>
    </recommendedName>
</protein>
<dbReference type="GO" id="GO:0015095">
    <property type="term" value="F:magnesium ion transmembrane transporter activity"/>
    <property type="evidence" value="ECO:0000318"/>
    <property type="project" value="GO_Central"/>
</dbReference>
<dbReference type="InParanoid" id="G1KB99"/>
<feature type="coiled-coil region" evidence="16">
    <location>
        <begin position="395"/>
        <end position="422"/>
    </location>
</feature>
<dbReference type="Pfam" id="PF22099">
    <property type="entry name" value="MRS2-like"/>
    <property type="match status" value="1"/>
</dbReference>
<evidence type="ECO:0000256" key="14">
    <source>
        <dbReference type="ARBA" id="ARBA00093432"/>
    </source>
</evidence>
<feature type="transmembrane region" description="Helical" evidence="15">
    <location>
        <begin position="446"/>
        <end position="466"/>
    </location>
</feature>
<evidence type="ECO:0000256" key="11">
    <source>
        <dbReference type="ARBA" id="ARBA00023065"/>
    </source>
</evidence>
<dbReference type="STRING" id="28377.ENSACAP00000002794"/>